<dbReference type="RefSeq" id="WP_121004516.1">
    <property type="nucleotide sequence ID" value="NZ_RBXO01000001.1"/>
</dbReference>
<sequence length="298" mass="33609">MPEPVGIRLSPFAGALRRAIRERGATLERLAEHLRDQGTPVSAATLSYWQSGRSRPERALSLAALRHVERFLGLRGGELAGLLDAPRPRGRPAHRPPSPAPMSRVWPDARSRRRALHGLRPRDEARLTRLSIVSRLEIGPDRTERRQWNRNILRAEQDGVTSMVLLFWPDAHQPPPTLVPTRNCTIAASNRDEDSGLTAAELRFPRPLARHETIIVEYEIEQGGAVPATNHEQRGRMPTRELLIEVRFDPAALPRRCEQFSDIGGRPLVRPLTWDDSYTVHALGLDVRPGAFGIRWSW</sequence>
<protein>
    <recommendedName>
        <fullName evidence="4">Helix-turn-helix protein</fullName>
    </recommendedName>
</protein>
<dbReference type="AlphaFoldDB" id="A0A495VWP7"/>
<feature type="region of interest" description="Disordered" evidence="1">
    <location>
        <begin position="83"/>
        <end position="105"/>
    </location>
</feature>
<dbReference type="CDD" id="cd00093">
    <property type="entry name" value="HTH_XRE"/>
    <property type="match status" value="1"/>
</dbReference>
<name>A0A495VWP7_9PSEU</name>
<dbReference type="InterPro" id="IPR001387">
    <property type="entry name" value="Cro/C1-type_HTH"/>
</dbReference>
<evidence type="ECO:0000256" key="1">
    <source>
        <dbReference type="SAM" id="MobiDB-lite"/>
    </source>
</evidence>
<accession>A0A495VWP7</accession>
<evidence type="ECO:0000313" key="3">
    <source>
        <dbReference type="Proteomes" id="UP000282084"/>
    </source>
</evidence>
<dbReference type="Proteomes" id="UP000282084">
    <property type="component" value="Unassembled WGS sequence"/>
</dbReference>
<evidence type="ECO:0008006" key="4">
    <source>
        <dbReference type="Google" id="ProtNLM"/>
    </source>
</evidence>
<reference evidence="2 3" key="1">
    <citation type="submission" date="2018-10" db="EMBL/GenBank/DDBJ databases">
        <title>Sequencing the genomes of 1000 actinobacteria strains.</title>
        <authorList>
            <person name="Klenk H.-P."/>
        </authorList>
    </citation>
    <scope>NUCLEOTIDE SEQUENCE [LARGE SCALE GENOMIC DNA]</scope>
    <source>
        <strain evidence="2 3">DSM 43800</strain>
    </source>
</reference>
<organism evidence="2 3">
    <name type="scientific">Saccharothrix australiensis</name>
    <dbReference type="NCBI Taxonomy" id="2072"/>
    <lineage>
        <taxon>Bacteria</taxon>
        <taxon>Bacillati</taxon>
        <taxon>Actinomycetota</taxon>
        <taxon>Actinomycetes</taxon>
        <taxon>Pseudonocardiales</taxon>
        <taxon>Pseudonocardiaceae</taxon>
        <taxon>Saccharothrix</taxon>
    </lineage>
</organism>
<proteinExistence type="predicted"/>
<evidence type="ECO:0000313" key="2">
    <source>
        <dbReference type="EMBL" id="RKT53792.1"/>
    </source>
</evidence>
<dbReference type="OrthoDB" id="3690688at2"/>
<gene>
    <name evidence="2" type="ORF">C8E97_2373</name>
</gene>
<dbReference type="EMBL" id="RBXO01000001">
    <property type="protein sequence ID" value="RKT53792.1"/>
    <property type="molecule type" value="Genomic_DNA"/>
</dbReference>
<keyword evidence="3" id="KW-1185">Reference proteome</keyword>
<comment type="caution">
    <text evidence="2">The sequence shown here is derived from an EMBL/GenBank/DDBJ whole genome shotgun (WGS) entry which is preliminary data.</text>
</comment>